<evidence type="ECO:0000313" key="3">
    <source>
        <dbReference type="Proteomes" id="UP000257109"/>
    </source>
</evidence>
<proteinExistence type="predicted"/>
<keyword evidence="3" id="KW-1185">Reference proteome</keyword>
<name>A0A371G887_MUCPR</name>
<feature type="compositionally biased region" description="Basic and acidic residues" evidence="1">
    <location>
        <begin position="12"/>
        <end position="24"/>
    </location>
</feature>
<comment type="caution">
    <text evidence="2">The sequence shown here is derived from an EMBL/GenBank/DDBJ whole genome shotgun (WGS) entry which is preliminary data.</text>
</comment>
<organism evidence="2 3">
    <name type="scientific">Mucuna pruriens</name>
    <name type="common">Velvet bean</name>
    <name type="synonym">Dolichos pruriens</name>
    <dbReference type="NCBI Taxonomy" id="157652"/>
    <lineage>
        <taxon>Eukaryota</taxon>
        <taxon>Viridiplantae</taxon>
        <taxon>Streptophyta</taxon>
        <taxon>Embryophyta</taxon>
        <taxon>Tracheophyta</taxon>
        <taxon>Spermatophyta</taxon>
        <taxon>Magnoliopsida</taxon>
        <taxon>eudicotyledons</taxon>
        <taxon>Gunneridae</taxon>
        <taxon>Pentapetalae</taxon>
        <taxon>rosids</taxon>
        <taxon>fabids</taxon>
        <taxon>Fabales</taxon>
        <taxon>Fabaceae</taxon>
        <taxon>Papilionoideae</taxon>
        <taxon>50 kb inversion clade</taxon>
        <taxon>NPAAA clade</taxon>
        <taxon>indigoferoid/millettioid clade</taxon>
        <taxon>Phaseoleae</taxon>
        <taxon>Mucuna</taxon>
    </lineage>
</organism>
<evidence type="ECO:0000313" key="2">
    <source>
        <dbReference type="EMBL" id="RDX86735.1"/>
    </source>
</evidence>
<dbReference type="AlphaFoldDB" id="A0A371G887"/>
<dbReference type="EMBL" id="QJKJ01006433">
    <property type="protein sequence ID" value="RDX86735.1"/>
    <property type="molecule type" value="Genomic_DNA"/>
</dbReference>
<evidence type="ECO:0000256" key="1">
    <source>
        <dbReference type="SAM" id="MobiDB-lite"/>
    </source>
</evidence>
<feature type="region of interest" description="Disordered" evidence="1">
    <location>
        <begin position="1"/>
        <end position="24"/>
    </location>
</feature>
<gene>
    <name evidence="2" type="ORF">CR513_31896</name>
</gene>
<dbReference type="Proteomes" id="UP000257109">
    <property type="component" value="Unassembled WGS sequence"/>
</dbReference>
<protein>
    <submittedName>
        <fullName evidence="2">Uncharacterized protein</fullName>
    </submittedName>
</protein>
<accession>A0A371G887</accession>
<feature type="non-terminal residue" evidence="2">
    <location>
        <position position="1"/>
    </location>
</feature>
<reference evidence="2" key="1">
    <citation type="submission" date="2018-05" db="EMBL/GenBank/DDBJ databases">
        <title>Draft genome of Mucuna pruriens seed.</title>
        <authorList>
            <person name="Nnadi N.E."/>
            <person name="Vos R."/>
            <person name="Hasami M.H."/>
            <person name="Devisetty U.K."/>
            <person name="Aguiy J.C."/>
        </authorList>
    </citation>
    <scope>NUCLEOTIDE SEQUENCE [LARGE SCALE GENOMIC DNA]</scope>
    <source>
        <strain evidence="2">JCA_2017</strain>
    </source>
</reference>
<sequence length="59" mass="6828">MGLDVHMGMHKVHGEEHEKDNEHMEVKALKGLMTRGRLKRLEKEKSNIVISFWCSLAIV</sequence>